<dbReference type="GO" id="GO:0019843">
    <property type="term" value="F:rRNA binding"/>
    <property type="evidence" value="ECO:0007669"/>
    <property type="project" value="InterPro"/>
</dbReference>
<dbReference type="Proteomes" id="UP000596742">
    <property type="component" value="Unassembled WGS sequence"/>
</dbReference>
<feature type="compositionally biased region" description="Basic residues" evidence="1">
    <location>
        <begin position="1"/>
        <end position="15"/>
    </location>
</feature>
<dbReference type="PANTHER" id="PTHR12661:SF5">
    <property type="entry name" value="SUPPRESSOR OF SWI4 1 HOMOLOG"/>
    <property type="match status" value="1"/>
</dbReference>
<dbReference type="GO" id="GO:0000027">
    <property type="term" value="P:ribosomal large subunit assembly"/>
    <property type="evidence" value="ECO:0007669"/>
    <property type="project" value="TreeGrafter"/>
</dbReference>
<dbReference type="OrthoDB" id="10261452at2759"/>
<dbReference type="SMART" id="SM00879">
    <property type="entry name" value="Brix"/>
    <property type="match status" value="1"/>
</dbReference>
<feature type="compositionally biased region" description="Basic and acidic residues" evidence="1">
    <location>
        <begin position="427"/>
        <end position="475"/>
    </location>
</feature>
<feature type="compositionally biased region" description="Basic residues" evidence="1">
    <location>
        <begin position="417"/>
        <end position="426"/>
    </location>
</feature>
<dbReference type="GO" id="GO:0006364">
    <property type="term" value="P:rRNA processing"/>
    <property type="evidence" value="ECO:0007669"/>
    <property type="project" value="InterPro"/>
</dbReference>
<dbReference type="EMBL" id="UYJE01002867">
    <property type="protein sequence ID" value="VDI14370.1"/>
    <property type="molecule type" value="Genomic_DNA"/>
</dbReference>
<dbReference type="GO" id="GO:0030687">
    <property type="term" value="C:preribosome, large subunit precursor"/>
    <property type="evidence" value="ECO:0007669"/>
    <property type="project" value="TreeGrafter"/>
</dbReference>
<evidence type="ECO:0000313" key="4">
    <source>
        <dbReference type="Proteomes" id="UP000596742"/>
    </source>
</evidence>
<name>A0A8B6D5V3_MYTGA</name>
<dbReference type="PROSITE" id="PS50833">
    <property type="entry name" value="BRIX"/>
    <property type="match status" value="1"/>
</dbReference>
<feature type="region of interest" description="Disordered" evidence="1">
    <location>
        <begin position="1"/>
        <end position="24"/>
    </location>
</feature>
<evidence type="ECO:0000259" key="2">
    <source>
        <dbReference type="PROSITE" id="PS50833"/>
    </source>
</evidence>
<feature type="compositionally biased region" description="Basic and acidic residues" evidence="1">
    <location>
        <begin position="486"/>
        <end position="509"/>
    </location>
</feature>
<comment type="caution">
    <text evidence="3">The sequence shown here is derived from an EMBL/GenBank/DDBJ whole genome shotgun (WGS) entry which is preliminary data.</text>
</comment>
<evidence type="ECO:0000313" key="3">
    <source>
        <dbReference type="EMBL" id="VDI14370.1"/>
    </source>
</evidence>
<sequence>MGRGKKLGRSAKKARASQTGNVEEEFKKAPHSFVFHRGHVGKNIKQLITDMRHVMEPYTASKLKVRRKNVLKDYVGVAGPLNVSHFLMFTKTEVATNFRVIRIPRGPTLTFKIQNYCLARDVITSLKRPNLEQKQFQHHPLLVMNNFSGDDVHLKLMATMFQNMFPSINVNKVCIIFMFQNTCMFLSINVNKVKLNQIRRCVMVNYNPETKTIDFRHYNIRVVPVGMSKSVKKLIKATVPDMSKYSDVSEYITKAGYLSDSEAELDGEHNEVVLPQHVGSRGNIQATKSAIRLTELGPRLTLQLVKIEEGICDGEVMFHEFIEKTGDEVKQLKALREKKRKLKEIRKKKQEENVKKKQDEKEANKLKSLEGMKKSDEEEESTDEEKEKDENDRDDDREYYKQEVGVEPDAELFPKARAQKRNRSHSRPNDKTKRFKKDTEKDFTNHKEKDFTNRKGKDFANRKEKDFTNRKDIKSNFKGSKFSKGNSKDKLKSGKGFSKDKMHGKDKKFTNKGSFAGRGKEKKTGFRKKK</sequence>
<dbReference type="InterPro" id="IPR045112">
    <property type="entry name" value="PPAN-like"/>
</dbReference>
<organism evidence="3 4">
    <name type="scientific">Mytilus galloprovincialis</name>
    <name type="common">Mediterranean mussel</name>
    <dbReference type="NCBI Taxonomy" id="29158"/>
    <lineage>
        <taxon>Eukaryota</taxon>
        <taxon>Metazoa</taxon>
        <taxon>Spiralia</taxon>
        <taxon>Lophotrochozoa</taxon>
        <taxon>Mollusca</taxon>
        <taxon>Bivalvia</taxon>
        <taxon>Autobranchia</taxon>
        <taxon>Pteriomorphia</taxon>
        <taxon>Mytilida</taxon>
        <taxon>Mytiloidea</taxon>
        <taxon>Mytilidae</taxon>
        <taxon>Mytilinae</taxon>
        <taxon>Mytilus</taxon>
    </lineage>
</organism>
<evidence type="ECO:0000256" key="1">
    <source>
        <dbReference type="SAM" id="MobiDB-lite"/>
    </source>
</evidence>
<feature type="compositionally biased region" description="Basic and acidic residues" evidence="1">
    <location>
        <begin position="388"/>
        <end position="401"/>
    </location>
</feature>
<dbReference type="Pfam" id="PF04427">
    <property type="entry name" value="Brix"/>
    <property type="match status" value="2"/>
</dbReference>
<proteinExistence type="predicted"/>
<feature type="region of interest" description="Disordered" evidence="1">
    <location>
        <begin position="349"/>
        <end position="530"/>
    </location>
</feature>
<protein>
    <submittedName>
        <fullName evidence="3">Ribosome biogenesis protein SSF1/2</fullName>
    </submittedName>
</protein>
<feature type="compositionally biased region" description="Low complexity" evidence="1">
    <location>
        <begin position="476"/>
        <end position="485"/>
    </location>
</feature>
<accession>A0A8B6D5V3</accession>
<dbReference type="PANTHER" id="PTHR12661">
    <property type="entry name" value="PETER PAN-RELATED"/>
    <property type="match status" value="1"/>
</dbReference>
<feature type="domain" description="Brix" evidence="2">
    <location>
        <begin position="30"/>
        <end position="313"/>
    </location>
</feature>
<reference evidence="3" key="1">
    <citation type="submission" date="2018-11" db="EMBL/GenBank/DDBJ databases">
        <authorList>
            <person name="Alioto T."/>
            <person name="Alioto T."/>
        </authorList>
    </citation>
    <scope>NUCLEOTIDE SEQUENCE</scope>
</reference>
<dbReference type="InterPro" id="IPR007109">
    <property type="entry name" value="Brix"/>
</dbReference>
<feature type="compositionally biased region" description="Acidic residues" evidence="1">
    <location>
        <begin position="377"/>
        <end position="387"/>
    </location>
</feature>
<keyword evidence="4" id="KW-1185">Reference proteome</keyword>
<gene>
    <name evidence="3" type="ORF">MGAL_10B016323</name>
</gene>
<dbReference type="AlphaFoldDB" id="A0A8B6D5V3"/>
<feature type="compositionally biased region" description="Basic and acidic residues" evidence="1">
    <location>
        <begin position="349"/>
        <end position="376"/>
    </location>
</feature>